<dbReference type="OrthoDB" id="9809379at2"/>
<dbReference type="PANTHER" id="PTHR23077:SF171">
    <property type="entry name" value="NUCLEAR VALOSIN-CONTAINING PROTEIN-LIKE"/>
    <property type="match status" value="1"/>
</dbReference>
<evidence type="ECO:0000259" key="4">
    <source>
        <dbReference type="SMART" id="SM00382"/>
    </source>
</evidence>
<evidence type="ECO:0000313" key="6">
    <source>
        <dbReference type="Proteomes" id="UP000317839"/>
    </source>
</evidence>
<evidence type="ECO:0000256" key="3">
    <source>
        <dbReference type="ARBA" id="ARBA00023054"/>
    </source>
</evidence>
<keyword evidence="6" id="KW-1185">Reference proteome</keyword>
<gene>
    <name evidence="5" type="ORF">FLL45_00310</name>
</gene>
<dbReference type="PANTHER" id="PTHR23077">
    <property type="entry name" value="AAA-FAMILY ATPASE"/>
    <property type="match status" value="1"/>
</dbReference>
<sequence>MDKTTLENLELAYKAAPSAELAKVIINTKADLGALSDIEAYIESCKHLLSTEELMTFCNKLCDDGEYEIPLSLLDETNSEQATLKAQCFYQIGEQDKARDLYQKLIINNQVSSNDEFVKQLGLDESTPPESNEQQGAEKPKLKLVEKTDVAEITDLIRYREDTTDFNDVVGLTDIKKQINKKIIMPFQRPSLFQRFKKKVGGGVLLYGPPGCGKTLLARATAGECNASFYNVEISDVLDMYIGESEQKLRAIFEKARAETPSVLFFDEIEALAGKREHSRNATSANLVSQFLTELDGFSQNNEGVLVLASTNVPWAVDAAFLRPGRFDRMFFVPPPDRTAREAILVHHMKDRPGEGTIDFKSIAAKASGYSGADLYNLVEMAADEAIDDSIESGEEASITYSHFELALKGARSTTVEWLTTARNYARYANDGGRYDDVLDFLKKHGK</sequence>
<keyword evidence="3" id="KW-0175">Coiled coil</keyword>
<dbReference type="GO" id="GO:0005524">
    <property type="term" value="F:ATP binding"/>
    <property type="evidence" value="ECO:0007669"/>
    <property type="project" value="UniProtKB-KW"/>
</dbReference>
<evidence type="ECO:0000256" key="2">
    <source>
        <dbReference type="ARBA" id="ARBA00022840"/>
    </source>
</evidence>
<keyword evidence="1" id="KW-0547">Nucleotide-binding</keyword>
<dbReference type="Gene3D" id="3.40.50.300">
    <property type="entry name" value="P-loop containing nucleotide triphosphate hydrolases"/>
    <property type="match status" value="1"/>
</dbReference>
<dbReference type="Pfam" id="PF17862">
    <property type="entry name" value="AAA_lid_3"/>
    <property type="match status" value="1"/>
</dbReference>
<dbReference type="Pfam" id="PF00004">
    <property type="entry name" value="AAA"/>
    <property type="match status" value="1"/>
</dbReference>
<keyword evidence="2 5" id="KW-0067">ATP-binding</keyword>
<dbReference type="Gene3D" id="1.10.8.60">
    <property type="match status" value="1"/>
</dbReference>
<name>A0A545TGT2_9GAMM</name>
<feature type="domain" description="AAA+ ATPase" evidence="4">
    <location>
        <begin position="200"/>
        <end position="337"/>
    </location>
</feature>
<evidence type="ECO:0000256" key="1">
    <source>
        <dbReference type="ARBA" id="ARBA00022741"/>
    </source>
</evidence>
<dbReference type="InterPro" id="IPR041569">
    <property type="entry name" value="AAA_lid_3"/>
</dbReference>
<protein>
    <submittedName>
        <fullName evidence="5">ATP-binding protein</fullName>
    </submittedName>
</protein>
<organism evidence="5 6">
    <name type="scientific">Aliikangiella marina</name>
    <dbReference type="NCBI Taxonomy" id="1712262"/>
    <lineage>
        <taxon>Bacteria</taxon>
        <taxon>Pseudomonadati</taxon>
        <taxon>Pseudomonadota</taxon>
        <taxon>Gammaproteobacteria</taxon>
        <taxon>Oceanospirillales</taxon>
        <taxon>Pleioneaceae</taxon>
        <taxon>Aliikangiella</taxon>
    </lineage>
</organism>
<comment type="caution">
    <text evidence="5">The sequence shown here is derived from an EMBL/GenBank/DDBJ whole genome shotgun (WGS) entry which is preliminary data.</text>
</comment>
<dbReference type="Proteomes" id="UP000317839">
    <property type="component" value="Unassembled WGS sequence"/>
</dbReference>
<dbReference type="InterPro" id="IPR003959">
    <property type="entry name" value="ATPase_AAA_core"/>
</dbReference>
<proteinExistence type="predicted"/>
<dbReference type="InterPro" id="IPR050168">
    <property type="entry name" value="AAA_ATPase_domain"/>
</dbReference>
<dbReference type="EMBL" id="VIKR01000001">
    <property type="protein sequence ID" value="TQV76444.1"/>
    <property type="molecule type" value="Genomic_DNA"/>
</dbReference>
<reference evidence="5 6" key="1">
    <citation type="submission" date="2019-06" db="EMBL/GenBank/DDBJ databases">
        <title>Draft genome of Aliikangiella marina GYP-15.</title>
        <authorList>
            <person name="Wang G."/>
        </authorList>
    </citation>
    <scope>NUCLEOTIDE SEQUENCE [LARGE SCALE GENOMIC DNA]</scope>
    <source>
        <strain evidence="5 6">GYP-15</strain>
    </source>
</reference>
<dbReference type="AlphaFoldDB" id="A0A545TGT2"/>
<dbReference type="InterPro" id="IPR027417">
    <property type="entry name" value="P-loop_NTPase"/>
</dbReference>
<dbReference type="SMART" id="SM00382">
    <property type="entry name" value="AAA"/>
    <property type="match status" value="1"/>
</dbReference>
<accession>A0A545TGT2</accession>
<dbReference type="RefSeq" id="WP_142887805.1">
    <property type="nucleotide sequence ID" value="NZ_VIKR01000001.1"/>
</dbReference>
<dbReference type="InterPro" id="IPR003593">
    <property type="entry name" value="AAA+_ATPase"/>
</dbReference>
<dbReference type="SUPFAM" id="SSF52540">
    <property type="entry name" value="P-loop containing nucleoside triphosphate hydrolases"/>
    <property type="match status" value="1"/>
</dbReference>
<dbReference type="FunFam" id="3.40.50.300:FF:001025">
    <property type="entry name" value="ATPase family, AAA domain-containing 2B"/>
    <property type="match status" value="1"/>
</dbReference>
<dbReference type="GO" id="GO:0016887">
    <property type="term" value="F:ATP hydrolysis activity"/>
    <property type="evidence" value="ECO:0007669"/>
    <property type="project" value="InterPro"/>
</dbReference>
<evidence type="ECO:0000313" key="5">
    <source>
        <dbReference type="EMBL" id="TQV76444.1"/>
    </source>
</evidence>